<dbReference type="Proteomes" id="UP000784294">
    <property type="component" value="Unassembled WGS sequence"/>
</dbReference>
<dbReference type="EMBL" id="CAAALY010000995">
    <property type="protein sequence ID" value="VEL07092.1"/>
    <property type="molecule type" value="Genomic_DNA"/>
</dbReference>
<dbReference type="AlphaFoldDB" id="A0A3S4ZB67"/>
<organism evidence="1 2">
    <name type="scientific">Protopolystoma xenopodis</name>
    <dbReference type="NCBI Taxonomy" id="117903"/>
    <lineage>
        <taxon>Eukaryota</taxon>
        <taxon>Metazoa</taxon>
        <taxon>Spiralia</taxon>
        <taxon>Lophotrochozoa</taxon>
        <taxon>Platyhelminthes</taxon>
        <taxon>Monogenea</taxon>
        <taxon>Polyopisthocotylea</taxon>
        <taxon>Polystomatidea</taxon>
        <taxon>Polystomatidae</taxon>
        <taxon>Protopolystoma</taxon>
    </lineage>
</organism>
<proteinExistence type="predicted"/>
<name>A0A3S4ZB67_9PLAT</name>
<evidence type="ECO:0000313" key="2">
    <source>
        <dbReference type="Proteomes" id="UP000784294"/>
    </source>
</evidence>
<gene>
    <name evidence="1" type="ORF">PXEA_LOCUS532</name>
</gene>
<reference evidence="1" key="1">
    <citation type="submission" date="2018-11" db="EMBL/GenBank/DDBJ databases">
        <authorList>
            <consortium name="Pathogen Informatics"/>
        </authorList>
    </citation>
    <scope>NUCLEOTIDE SEQUENCE</scope>
</reference>
<protein>
    <submittedName>
        <fullName evidence="1">Uncharacterized protein</fullName>
    </submittedName>
</protein>
<keyword evidence="2" id="KW-1185">Reference proteome</keyword>
<evidence type="ECO:0000313" key="1">
    <source>
        <dbReference type="EMBL" id="VEL07092.1"/>
    </source>
</evidence>
<comment type="caution">
    <text evidence="1">The sequence shown here is derived from an EMBL/GenBank/DDBJ whole genome shotgun (WGS) entry which is preliminary data.</text>
</comment>
<sequence>MPSPILPQDWRFLSEARSATESRGDQVAEASRMKVLREEIRSSVPPQDDDQLSIGSTVRFMLTLFPRQSAISFDSGEKVLSFRLDGRVFLTRSLEFHCDHDTSFVHRNRRRLPRKQRHRECSSKANRKLVRGIGRRLLMEASFESLHATLSLEMEPLFPVHSYATSLA</sequence>
<accession>A0A3S4ZB67</accession>